<dbReference type="SUPFAM" id="SSF52833">
    <property type="entry name" value="Thioredoxin-like"/>
    <property type="match status" value="1"/>
</dbReference>
<name>A0ABP8TVW3_9ACTN</name>
<protein>
    <submittedName>
        <fullName evidence="1">Peroxiredoxin-like family protein</fullName>
    </submittedName>
</protein>
<reference evidence="2" key="1">
    <citation type="journal article" date="2019" name="Int. J. Syst. Evol. Microbiol.">
        <title>The Global Catalogue of Microorganisms (GCM) 10K type strain sequencing project: providing services to taxonomists for standard genome sequencing and annotation.</title>
        <authorList>
            <consortium name="The Broad Institute Genomics Platform"/>
            <consortium name="The Broad Institute Genome Sequencing Center for Infectious Disease"/>
            <person name="Wu L."/>
            <person name="Ma J."/>
        </authorList>
    </citation>
    <scope>NUCLEOTIDE SEQUENCE [LARGE SCALE GENOMIC DNA]</scope>
    <source>
        <strain evidence="2">JCM 17938</strain>
    </source>
</reference>
<organism evidence="1 2">
    <name type="scientific">Actinoallomurus liliacearum</name>
    <dbReference type="NCBI Taxonomy" id="1080073"/>
    <lineage>
        <taxon>Bacteria</taxon>
        <taxon>Bacillati</taxon>
        <taxon>Actinomycetota</taxon>
        <taxon>Actinomycetes</taxon>
        <taxon>Streptosporangiales</taxon>
        <taxon>Thermomonosporaceae</taxon>
        <taxon>Actinoallomurus</taxon>
    </lineage>
</organism>
<dbReference type="CDD" id="cd02970">
    <property type="entry name" value="PRX_like2"/>
    <property type="match status" value="1"/>
</dbReference>
<proteinExistence type="predicted"/>
<dbReference type="InterPro" id="IPR032801">
    <property type="entry name" value="PXL2A/B/C"/>
</dbReference>
<dbReference type="InterPro" id="IPR036249">
    <property type="entry name" value="Thioredoxin-like_sf"/>
</dbReference>
<dbReference type="Proteomes" id="UP001500212">
    <property type="component" value="Unassembled WGS sequence"/>
</dbReference>
<dbReference type="Gene3D" id="3.40.30.10">
    <property type="entry name" value="Glutaredoxin"/>
    <property type="match status" value="1"/>
</dbReference>
<sequence>MLYAYLKGDPMTESDASHRLHAGEVIRDRELTPVTGPTIRLLQPGHLVHLQFRRFAGCPVCNLHLRSIVRRHAEIEAAGIREVVLFHSPADELREYTPDLPFAVIADPDRRLYVEFGVESAKRALLNPRVWGTIVRAVLRNAWGIVRGRERAPAAMPHGGRFGLPADFLIAADGTILACKYGDHAYDQWPVDELLSLASQAPVLDDRLQ</sequence>
<comment type="caution">
    <text evidence="1">The sequence shown here is derived from an EMBL/GenBank/DDBJ whole genome shotgun (WGS) entry which is preliminary data.</text>
</comment>
<evidence type="ECO:0000313" key="1">
    <source>
        <dbReference type="EMBL" id="GAA4617819.1"/>
    </source>
</evidence>
<evidence type="ECO:0000313" key="2">
    <source>
        <dbReference type="Proteomes" id="UP001500212"/>
    </source>
</evidence>
<gene>
    <name evidence="1" type="ORF">GCM10023195_79730</name>
</gene>
<accession>A0ABP8TVW3</accession>
<dbReference type="Pfam" id="PF13911">
    <property type="entry name" value="AhpC-TSA_2"/>
    <property type="match status" value="1"/>
</dbReference>
<keyword evidence="2" id="KW-1185">Reference proteome</keyword>
<dbReference type="EMBL" id="BAABHJ010000040">
    <property type="protein sequence ID" value="GAA4617819.1"/>
    <property type="molecule type" value="Genomic_DNA"/>
</dbReference>